<sequence length="68" mass="7632">MIDTDLVMAIAGSVCAFVAAIAWIGDHRRMKRRDLDRVGFMPWTALFFISLMGAVLLLGISAKDWFSR</sequence>
<comment type="caution">
    <text evidence="2">The sequence shown here is derived from an EMBL/GenBank/DDBJ whole genome shotgun (WGS) entry which is preliminary data.</text>
</comment>
<evidence type="ECO:0000313" key="2">
    <source>
        <dbReference type="EMBL" id="MFC0686022.1"/>
    </source>
</evidence>
<keyword evidence="1" id="KW-0472">Membrane</keyword>
<dbReference type="EMBL" id="JBHLTM010000061">
    <property type="protein sequence ID" value="MFC0686022.1"/>
    <property type="molecule type" value="Genomic_DNA"/>
</dbReference>
<keyword evidence="1" id="KW-0812">Transmembrane</keyword>
<evidence type="ECO:0000313" key="3">
    <source>
        <dbReference type="Proteomes" id="UP001589858"/>
    </source>
</evidence>
<proteinExistence type="predicted"/>
<dbReference type="RefSeq" id="WP_267218749.1">
    <property type="nucleotide sequence ID" value="NZ_JAPCWC010000002.1"/>
</dbReference>
<dbReference type="Proteomes" id="UP001589858">
    <property type="component" value="Unassembled WGS sequence"/>
</dbReference>
<evidence type="ECO:0000256" key="1">
    <source>
        <dbReference type="SAM" id="Phobius"/>
    </source>
</evidence>
<feature type="transmembrane region" description="Helical" evidence="1">
    <location>
        <begin position="6"/>
        <end position="26"/>
    </location>
</feature>
<organism evidence="2 3">
    <name type="scientific">Novosphingobium clariflavum</name>
    <dbReference type="NCBI Taxonomy" id="2029884"/>
    <lineage>
        <taxon>Bacteria</taxon>
        <taxon>Pseudomonadati</taxon>
        <taxon>Pseudomonadota</taxon>
        <taxon>Alphaproteobacteria</taxon>
        <taxon>Sphingomonadales</taxon>
        <taxon>Sphingomonadaceae</taxon>
        <taxon>Novosphingobium</taxon>
    </lineage>
</organism>
<protein>
    <submittedName>
        <fullName evidence="2">Uncharacterized protein</fullName>
    </submittedName>
</protein>
<accession>A0ABV6SBD7</accession>
<name>A0ABV6SBD7_9SPHN</name>
<keyword evidence="1" id="KW-1133">Transmembrane helix</keyword>
<gene>
    <name evidence="2" type="ORF">ACFFF8_15620</name>
</gene>
<reference evidence="2 3" key="1">
    <citation type="submission" date="2024-09" db="EMBL/GenBank/DDBJ databases">
        <authorList>
            <person name="Sun Q."/>
            <person name="Mori K."/>
        </authorList>
    </citation>
    <scope>NUCLEOTIDE SEQUENCE [LARGE SCALE GENOMIC DNA]</scope>
    <source>
        <strain evidence="2 3">CICC 11035S</strain>
    </source>
</reference>
<feature type="transmembrane region" description="Helical" evidence="1">
    <location>
        <begin position="38"/>
        <end position="62"/>
    </location>
</feature>
<keyword evidence="3" id="KW-1185">Reference proteome</keyword>